<dbReference type="Gene3D" id="3.40.50.300">
    <property type="entry name" value="P-loop containing nucleotide triphosphate hydrolases"/>
    <property type="match status" value="2"/>
</dbReference>
<evidence type="ECO:0000256" key="2">
    <source>
        <dbReference type="ARBA" id="ARBA00022840"/>
    </source>
</evidence>
<dbReference type="PROSITE" id="PS50893">
    <property type="entry name" value="ABC_TRANSPORTER_2"/>
    <property type="match status" value="2"/>
</dbReference>
<evidence type="ECO:0000313" key="5">
    <source>
        <dbReference type="Proteomes" id="UP000199111"/>
    </source>
</evidence>
<name>A0A1I3GE41_9ACTN</name>
<dbReference type="AlphaFoldDB" id="A0A1I3GE41"/>
<dbReference type="InterPro" id="IPR017871">
    <property type="entry name" value="ABC_transporter-like_CS"/>
</dbReference>
<dbReference type="SMART" id="SM00382">
    <property type="entry name" value="AAA"/>
    <property type="match status" value="2"/>
</dbReference>
<keyword evidence="1" id="KW-0547">Nucleotide-binding</keyword>
<feature type="domain" description="ABC transporter" evidence="3">
    <location>
        <begin position="353"/>
        <end position="549"/>
    </location>
</feature>
<reference evidence="5" key="1">
    <citation type="submission" date="2016-10" db="EMBL/GenBank/DDBJ databases">
        <authorList>
            <person name="Varghese N."/>
            <person name="Submissions S."/>
        </authorList>
    </citation>
    <scope>NUCLEOTIDE SEQUENCE [LARGE SCALE GENOMIC DNA]</scope>
    <source>
        <strain evidence="5">CGMCC 4.2126</strain>
    </source>
</reference>
<dbReference type="SUPFAM" id="SSF52540">
    <property type="entry name" value="P-loop containing nucleoside triphosphate hydrolases"/>
    <property type="match status" value="2"/>
</dbReference>
<evidence type="ECO:0000259" key="3">
    <source>
        <dbReference type="PROSITE" id="PS50893"/>
    </source>
</evidence>
<evidence type="ECO:0000256" key="1">
    <source>
        <dbReference type="ARBA" id="ARBA00022741"/>
    </source>
</evidence>
<dbReference type="GO" id="GO:0016887">
    <property type="term" value="F:ATP hydrolysis activity"/>
    <property type="evidence" value="ECO:0007669"/>
    <property type="project" value="InterPro"/>
</dbReference>
<dbReference type="NCBIfam" id="NF000171">
    <property type="entry name" value="ABCF_producer"/>
    <property type="match status" value="1"/>
</dbReference>
<dbReference type="PANTHER" id="PTHR42855:SF2">
    <property type="entry name" value="DRUG RESISTANCE ABC TRANSPORTER,ATP-BINDING PROTEIN"/>
    <property type="match status" value="1"/>
</dbReference>
<gene>
    <name evidence="4" type="ORF">SAMN05216275_10232</name>
</gene>
<dbReference type="PROSITE" id="PS00211">
    <property type="entry name" value="ABC_TRANSPORTER_1"/>
    <property type="match status" value="2"/>
</dbReference>
<organism evidence="4 5">
    <name type="scientific">Streptosporangium canum</name>
    <dbReference type="NCBI Taxonomy" id="324952"/>
    <lineage>
        <taxon>Bacteria</taxon>
        <taxon>Bacillati</taxon>
        <taxon>Actinomycetota</taxon>
        <taxon>Actinomycetes</taxon>
        <taxon>Streptosporangiales</taxon>
        <taxon>Streptosporangiaceae</taxon>
        <taxon>Streptosporangium</taxon>
    </lineage>
</organism>
<dbReference type="GeneID" id="96296381"/>
<dbReference type="Pfam" id="PF00005">
    <property type="entry name" value="ABC_tran"/>
    <property type="match status" value="2"/>
</dbReference>
<proteinExistence type="predicted"/>
<evidence type="ECO:0000313" key="4">
    <source>
        <dbReference type="EMBL" id="SFI21713.1"/>
    </source>
</evidence>
<dbReference type="InterPro" id="IPR003439">
    <property type="entry name" value="ABC_transporter-like_ATP-bd"/>
</dbReference>
<protein>
    <submittedName>
        <fullName evidence="4">Macrolide transport system ATP-binding/permease protein</fullName>
    </submittedName>
</protein>
<dbReference type="EMBL" id="FOQY01000002">
    <property type="protein sequence ID" value="SFI21713.1"/>
    <property type="molecule type" value="Genomic_DNA"/>
</dbReference>
<dbReference type="RefSeq" id="WP_093885406.1">
    <property type="nucleotide sequence ID" value="NZ_FOQY01000002.1"/>
</dbReference>
<keyword evidence="5" id="KW-1185">Reference proteome</keyword>
<dbReference type="InterPro" id="IPR027417">
    <property type="entry name" value="P-loop_NTPase"/>
</dbReference>
<dbReference type="CDD" id="cd03221">
    <property type="entry name" value="ABCF_EF-3"/>
    <property type="match status" value="2"/>
</dbReference>
<accession>A0A1I3GE41</accession>
<keyword evidence="2 4" id="KW-0067">ATP-binding</keyword>
<dbReference type="InterPro" id="IPR003593">
    <property type="entry name" value="AAA+_ATPase"/>
</dbReference>
<sequence>MRTAHPSPGTQLVLSDVTRRYDDHIVLDRVFLTVKPGERVGVIGDNGSGKSTLLRLIAGREQPDNGAVTVMAPGGIGYLAQTLDLPGDATVGDAIDLALADLRDLEVRMRRAETGLGEATPAGLAAYGELVARFEARGGYEADTRVEIALHGLGQPGLDRDRPIGTLSGGQRSRLALAATLAAAPELLLLDEPTNDLDDEAVAWLEDHLRGYRGTVVAVTHDRVFLDRVTSAILEVDHDSRTVRRYGNGYGGFLAAKAAARARWAYEHEAWRADLARQAALAESNIGRLAAIPRKAPAAFSGAGAFRARSRTHGAMSRIRNARERLRRLTGDPVPPPPRPLRFTARPATGEAVPAGPLAELTGVRVDGRLHVESLRIQPGERLLVTGPNGAGKSTLMQVLAGELTPGAGSLRRPARVGHLRQRDLAGYGGRTVLGAFAAGRPGSPERHAEELLALGLFRAADLGRPVGALSVGQRRRIELARLVSDPADLLLLDEPTNHLSPALVEDLEQALSHYEGALVIVTHDRRMRAAFTGSRLELRNGTMAGARAA</sequence>
<dbReference type="PANTHER" id="PTHR42855">
    <property type="entry name" value="ABC TRANSPORTER ATP-BINDING SUBUNIT"/>
    <property type="match status" value="1"/>
</dbReference>
<dbReference type="Proteomes" id="UP000199111">
    <property type="component" value="Unassembled WGS sequence"/>
</dbReference>
<feature type="domain" description="ABC transporter" evidence="3">
    <location>
        <begin position="12"/>
        <end position="263"/>
    </location>
</feature>
<dbReference type="FunFam" id="3.40.50.300:FF:000011">
    <property type="entry name" value="Putative ABC transporter ATP-binding component"/>
    <property type="match status" value="1"/>
</dbReference>
<dbReference type="GO" id="GO:0005524">
    <property type="term" value="F:ATP binding"/>
    <property type="evidence" value="ECO:0007669"/>
    <property type="project" value="UniProtKB-KW"/>
</dbReference>
<dbReference type="NCBIfam" id="NF000355">
    <property type="entry name" value="ribo_prot_ABC_F"/>
    <property type="match status" value="1"/>
</dbReference>
<dbReference type="InterPro" id="IPR051309">
    <property type="entry name" value="ABCF_ATPase"/>
</dbReference>